<protein>
    <submittedName>
        <fullName evidence="2">Uncharacterized protein</fullName>
    </submittedName>
</protein>
<evidence type="ECO:0000313" key="2">
    <source>
        <dbReference type="EMBL" id="GLW57746.1"/>
    </source>
</evidence>
<dbReference type="Proteomes" id="UP001165143">
    <property type="component" value="Unassembled WGS sequence"/>
</dbReference>
<name>A0A9W6UPQ5_9ACTN</name>
<dbReference type="EMBL" id="BSRX01000042">
    <property type="protein sequence ID" value="GLW57746.1"/>
    <property type="molecule type" value="Genomic_DNA"/>
</dbReference>
<feature type="region of interest" description="Disordered" evidence="1">
    <location>
        <begin position="68"/>
        <end position="94"/>
    </location>
</feature>
<reference evidence="2" key="1">
    <citation type="submission" date="2023-02" db="EMBL/GenBank/DDBJ databases">
        <title>Kitasatospora phosalacinea NBRC 14362.</title>
        <authorList>
            <person name="Ichikawa N."/>
            <person name="Sato H."/>
            <person name="Tonouchi N."/>
        </authorList>
    </citation>
    <scope>NUCLEOTIDE SEQUENCE</scope>
    <source>
        <strain evidence="2">NBRC 14362</strain>
    </source>
</reference>
<evidence type="ECO:0000256" key="1">
    <source>
        <dbReference type="SAM" id="MobiDB-lite"/>
    </source>
</evidence>
<evidence type="ECO:0000313" key="3">
    <source>
        <dbReference type="Proteomes" id="UP001165143"/>
    </source>
</evidence>
<accession>A0A9W6UPQ5</accession>
<comment type="caution">
    <text evidence="2">The sequence shown here is derived from an EMBL/GenBank/DDBJ whole genome shotgun (WGS) entry which is preliminary data.</text>
</comment>
<proteinExistence type="predicted"/>
<dbReference type="PANTHER" id="PTHR44147">
    <property type="entry name" value="DEHYDROGENASE/REDUCTASE SDR FAMILY MEMBER 1"/>
    <property type="match status" value="1"/>
</dbReference>
<dbReference type="RefSeq" id="WP_033255897.1">
    <property type="nucleotide sequence ID" value="NZ_BSRX01000042.1"/>
</dbReference>
<dbReference type="AlphaFoldDB" id="A0A9W6UPQ5"/>
<sequence length="118" mass="12410">MTTPHPSLADKAALVAGGTRGAGRGIAVQLGAAGPTWREDVAREPQFAISESTAYVGRAVAHLAADEQHARWNGRSTSSGEPARHHGFTDLDGSRPDCWALLTAAEGAEQPPDPERCR</sequence>
<dbReference type="PANTHER" id="PTHR44147:SF2">
    <property type="entry name" value="DEHYDROGENASE_REDUCTASE SDR FAMILY MEMBER 1"/>
    <property type="match status" value="1"/>
</dbReference>
<feature type="compositionally biased region" description="Basic and acidic residues" evidence="1">
    <location>
        <begin position="82"/>
        <end position="94"/>
    </location>
</feature>
<organism evidence="2 3">
    <name type="scientific">Kitasatospora phosalacinea</name>
    <dbReference type="NCBI Taxonomy" id="2065"/>
    <lineage>
        <taxon>Bacteria</taxon>
        <taxon>Bacillati</taxon>
        <taxon>Actinomycetota</taxon>
        <taxon>Actinomycetes</taxon>
        <taxon>Kitasatosporales</taxon>
        <taxon>Streptomycetaceae</taxon>
        <taxon>Kitasatospora</taxon>
    </lineage>
</organism>
<gene>
    <name evidence="2" type="ORF">Kpho01_57570</name>
</gene>